<dbReference type="AlphaFoldDB" id="A0AAD6M4Y8"/>
<dbReference type="PANTHER" id="PTHR31425:SF23">
    <property type="entry name" value="C2 DOMAIN-CONTAINING PROTEIN"/>
    <property type="match status" value="1"/>
</dbReference>
<dbReference type="InterPro" id="IPR000008">
    <property type="entry name" value="C2_dom"/>
</dbReference>
<feature type="transmembrane region" description="Helical" evidence="8">
    <location>
        <begin position="627"/>
        <end position="659"/>
    </location>
</feature>
<dbReference type="Pfam" id="PF08372">
    <property type="entry name" value="PRT_C"/>
    <property type="match status" value="1"/>
</dbReference>
<feature type="domain" description="C2" evidence="9">
    <location>
        <begin position="370"/>
        <end position="496"/>
    </location>
</feature>
<dbReference type="Proteomes" id="UP001164929">
    <property type="component" value="Chromosome 11"/>
</dbReference>
<dbReference type="InterPro" id="IPR035892">
    <property type="entry name" value="C2_domain_sf"/>
</dbReference>
<keyword evidence="6 8" id="KW-1133">Transmembrane helix</keyword>
<name>A0AAD6M4Y8_9ROSI</name>
<organism evidence="10 11">
    <name type="scientific">Populus alba x Populus x berolinensis</name>
    <dbReference type="NCBI Taxonomy" id="444605"/>
    <lineage>
        <taxon>Eukaryota</taxon>
        <taxon>Viridiplantae</taxon>
        <taxon>Streptophyta</taxon>
        <taxon>Embryophyta</taxon>
        <taxon>Tracheophyta</taxon>
        <taxon>Spermatophyta</taxon>
        <taxon>Magnoliopsida</taxon>
        <taxon>eudicotyledons</taxon>
        <taxon>Gunneridae</taxon>
        <taxon>Pentapetalae</taxon>
        <taxon>rosids</taxon>
        <taxon>fabids</taxon>
        <taxon>Malpighiales</taxon>
        <taxon>Salicaceae</taxon>
        <taxon>Saliceae</taxon>
        <taxon>Populus</taxon>
    </lineage>
</organism>
<keyword evidence="11" id="KW-1185">Reference proteome</keyword>
<evidence type="ECO:0000256" key="5">
    <source>
        <dbReference type="ARBA" id="ARBA00022837"/>
    </source>
</evidence>
<evidence type="ECO:0000256" key="7">
    <source>
        <dbReference type="ARBA" id="ARBA00023136"/>
    </source>
</evidence>
<dbReference type="CDD" id="cd04019">
    <property type="entry name" value="C2C_MCTP_PRT_plant"/>
    <property type="match status" value="1"/>
</dbReference>
<gene>
    <name evidence="10" type="ORF">NC653_027286</name>
</gene>
<evidence type="ECO:0000256" key="4">
    <source>
        <dbReference type="ARBA" id="ARBA00022737"/>
    </source>
</evidence>
<dbReference type="InterPro" id="IPR013583">
    <property type="entry name" value="MCTP_C"/>
</dbReference>
<keyword evidence="5" id="KW-0106">Calcium</keyword>
<proteinExistence type="inferred from homology"/>
<evidence type="ECO:0000256" key="6">
    <source>
        <dbReference type="ARBA" id="ARBA00022989"/>
    </source>
</evidence>
<dbReference type="InterPro" id="IPR047257">
    <property type="entry name" value="C2B_MCTP_PRT_plant"/>
</dbReference>
<protein>
    <submittedName>
        <fullName evidence="10">FT-interacting protein 3-like</fullName>
    </submittedName>
</protein>
<evidence type="ECO:0000313" key="10">
    <source>
        <dbReference type="EMBL" id="KAJ6979076.1"/>
    </source>
</evidence>
<dbReference type="SMART" id="SM00239">
    <property type="entry name" value="C2"/>
    <property type="match status" value="3"/>
</dbReference>
<dbReference type="PROSITE" id="PS50004">
    <property type="entry name" value="C2"/>
    <property type="match status" value="3"/>
</dbReference>
<comment type="caution">
    <text evidence="10">The sequence shown here is derived from an EMBL/GenBank/DDBJ whole genome shotgun (WGS) entry which is preliminary data.</text>
</comment>
<dbReference type="GO" id="GO:0016020">
    <property type="term" value="C:membrane"/>
    <property type="evidence" value="ECO:0007669"/>
    <property type="project" value="UniProtKB-SubCell"/>
</dbReference>
<dbReference type="Pfam" id="PF00168">
    <property type="entry name" value="C2"/>
    <property type="match status" value="3"/>
</dbReference>
<dbReference type="SUPFAM" id="SSF49562">
    <property type="entry name" value="C2 domain (Calcium/lipid-binding domain, CaLB)"/>
    <property type="match status" value="3"/>
</dbReference>
<comment type="similarity">
    <text evidence="2">Belongs to the MCTP family.</text>
</comment>
<dbReference type="FunFam" id="2.60.40.150:FF:000090">
    <property type="entry name" value="C2 domain-containing protein"/>
    <property type="match status" value="1"/>
</dbReference>
<evidence type="ECO:0000313" key="11">
    <source>
        <dbReference type="Proteomes" id="UP001164929"/>
    </source>
</evidence>
<comment type="subcellular location">
    <subcellularLocation>
        <location evidence="1">Membrane</location>
        <topology evidence="1">Multi-pass membrane protein</topology>
    </subcellularLocation>
</comment>
<keyword evidence="7 8" id="KW-0472">Membrane</keyword>
<dbReference type="InterPro" id="IPR047255">
    <property type="entry name" value="C2D_MCTP_PRT_plant"/>
</dbReference>
<evidence type="ECO:0000256" key="1">
    <source>
        <dbReference type="ARBA" id="ARBA00004141"/>
    </source>
</evidence>
<dbReference type="CDD" id="cd08379">
    <property type="entry name" value="C2D_MCTP_PRT_plant"/>
    <property type="match status" value="1"/>
</dbReference>
<dbReference type="PANTHER" id="PTHR31425">
    <property type="entry name" value="PHOSPHORIBOSYLANTHRANILATE TRANSFERASE ISOFORM 1"/>
    <property type="match status" value="1"/>
</dbReference>
<dbReference type="InterPro" id="IPR047259">
    <property type="entry name" value="QUIRKY-like"/>
</dbReference>
<sequence length="799" mass="90895">MHEVCRKFLCMKKISGIQNFHRGLFEQMPPKEKPKEDYTLKVTSPDIGGRTVKGSDKLTLVEQRQFLYVRIVRANGLPVNNMTGTCDPFVELKIGNYKGITRCLEQTSNPEWNEVYAFTRDRLQGGRLEILVRDKESAINEIIGCLSFDLGDTPTRFPPNSPLAPQWYKLEDRNGVKVAGELMLAAWIGNQADDAFSVAWHSDAAAVSGKSVTNIRSNVYLSPVLWYLRVQVIAAQDLAPSDKNRKPEAYIKAVLGNLVSGTTVSKDKNPNPTWNEEVMFVAAEPFDDHLILSVEDRMGANKEVCLGRSVIPLHQVEKRLMPQAIGAQWINLEKYVAEGEEKTEVKFASRLHLRIFLDGLYHVFDETTYYSSDLRATSPKLWPEKIGVLELGILKAEGLLPTKSRDGRGTTDAYCVAKYGRKWVRTSTIVDSYAPKWNEQYCWDVYDPYTVVTIGVFDNCHLQAGDKNDGTGDPRLGKVRIRLSTLETGRIYTHSYPLLVLQPNGLKKMGELHLAVKFSCNNWINLLHTYSQPLLPMMHYLQPLSVYQLDSLRHQATCILSLRLDRADPPLRREVVEYMLDTGVNRWSLRRANANCERVMTCLSGIVVLWRQFDQIRHWKINSAITVLIYSLFVAMVMCPKLILTAFFLAPFVLGVWCFPKRPRHPPHMDTKLSHAETAQPDVLDEEFDSFPSSKQGEALKTRYDRLRGISGRLMIIIGDLATQLERIHALVSWRDSRATAMFLVFCLIACFLVHKVQFKYLVLVIGTYAMRPPRLRVGIPSIPQNFLRRLPAKTDSML</sequence>
<feature type="domain" description="C2" evidence="9">
    <location>
        <begin position="207"/>
        <end position="330"/>
    </location>
</feature>
<accession>A0AAD6M4Y8</accession>
<evidence type="ECO:0000256" key="8">
    <source>
        <dbReference type="SAM" id="Phobius"/>
    </source>
</evidence>
<evidence type="ECO:0000259" key="9">
    <source>
        <dbReference type="PROSITE" id="PS50004"/>
    </source>
</evidence>
<dbReference type="EMBL" id="JAQIZT010000011">
    <property type="protein sequence ID" value="KAJ6979076.1"/>
    <property type="molecule type" value="Genomic_DNA"/>
</dbReference>
<evidence type="ECO:0000256" key="3">
    <source>
        <dbReference type="ARBA" id="ARBA00022692"/>
    </source>
</evidence>
<feature type="transmembrane region" description="Helical" evidence="8">
    <location>
        <begin position="737"/>
        <end position="755"/>
    </location>
</feature>
<reference evidence="10" key="1">
    <citation type="journal article" date="2023" name="Mol. Ecol. Resour.">
        <title>Chromosome-level genome assembly of a triploid poplar Populus alba 'Berolinensis'.</title>
        <authorList>
            <person name="Chen S."/>
            <person name="Yu Y."/>
            <person name="Wang X."/>
            <person name="Wang S."/>
            <person name="Zhang T."/>
            <person name="Zhou Y."/>
            <person name="He R."/>
            <person name="Meng N."/>
            <person name="Wang Y."/>
            <person name="Liu W."/>
            <person name="Liu Z."/>
            <person name="Liu J."/>
            <person name="Guo Q."/>
            <person name="Huang H."/>
            <person name="Sederoff R.R."/>
            <person name="Wang G."/>
            <person name="Qu G."/>
            <person name="Chen S."/>
        </authorList>
    </citation>
    <scope>NUCLEOTIDE SEQUENCE</scope>
    <source>
        <strain evidence="10">SC-2020</strain>
    </source>
</reference>
<dbReference type="Gene3D" id="2.60.40.150">
    <property type="entry name" value="C2 domain"/>
    <property type="match status" value="3"/>
</dbReference>
<dbReference type="CDD" id="cd08378">
    <property type="entry name" value="C2B_MCTP_PRT_plant"/>
    <property type="match status" value="1"/>
</dbReference>
<evidence type="ECO:0000256" key="2">
    <source>
        <dbReference type="ARBA" id="ARBA00007923"/>
    </source>
</evidence>
<feature type="domain" description="C2" evidence="9">
    <location>
        <begin position="52"/>
        <end position="168"/>
    </location>
</feature>
<keyword evidence="4" id="KW-0677">Repeat</keyword>
<dbReference type="InterPro" id="IPR047258">
    <property type="entry name" value="C2C_MCTP_PRT_plant"/>
</dbReference>
<keyword evidence="3 8" id="KW-0812">Transmembrane</keyword>